<name>A0A5C5WCN3_9BACT</name>
<feature type="chain" id="PRO_5022911729" description="Response regulatory domain-containing protein" evidence="1">
    <location>
        <begin position="20"/>
        <end position="120"/>
    </location>
</feature>
<evidence type="ECO:0000256" key="1">
    <source>
        <dbReference type="SAM" id="SignalP"/>
    </source>
</evidence>
<accession>A0A5C5WCN3</accession>
<gene>
    <name evidence="2" type="ORF">Pla111_14340</name>
</gene>
<feature type="signal peptide" evidence="1">
    <location>
        <begin position="1"/>
        <end position="19"/>
    </location>
</feature>
<dbReference type="AlphaFoldDB" id="A0A5C5WCN3"/>
<protein>
    <recommendedName>
        <fullName evidence="4">Response regulatory domain-containing protein</fullName>
    </recommendedName>
</protein>
<dbReference type="EMBL" id="SJPH01000002">
    <property type="protein sequence ID" value="TWT47811.1"/>
    <property type="molecule type" value="Genomic_DNA"/>
</dbReference>
<evidence type="ECO:0000313" key="3">
    <source>
        <dbReference type="Proteomes" id="UP000318995"/>
    </source>
</evidence>
<reference evidence="2 3" key="1">
    <citation type="submission" date="2019-02" db="EMBL/GenBank/DDBJ databases">
        <title>Deep-cultivation of Planctomycetes and their phenomic and genomic characterization uncovers novel biology.</title>
        <authorList>
            <person name="Wiegand S."/>
            <person name="Jogler M."/>
            <person name="Boedeker C."/>
            <person name="Pinto D."/>
            <person name="Vollmers J."/>
            <person name="Rivas-Marin E."/>
            <person name="Kohn T."/>
            <person name="Peeters S.H."/>
            <person name="Heuer A."/>
            <person name="Rast P."/>
            <person name="Oberbeckmann S."/>
            <person name="Bunk B."/>
            <person name="Jeske O."/>
            <person name="Meyerdierks A."/>
            <person name="Storesund J.E."/>
            <person name="Kallscheuer N."/>
            <person name="Luecker S."/>
            <person name="Lage O.M."/>
            <person name="Pohl T."/>
            <person name="Merkel B.J."/>
            <person name="Hornburger P."/>
            <person name="Mueller R.-W."/>
            <person name="Bruemmer F."/>
            <person name="Labrenz M."/>
            <person name="Spormann A.M."/>
            <person name="Op Den Camp H."/>
            <person name="Overmann J."/>
            <person name="Amann R."/>
            <person name="Jetten M.S.M."/>
            <person name="Mascher T."/>
            <person name="Medema M.H."/>
            <person name="Devos D.P."/>
            <person name="Kaster A.-K."/>
            <person name="Ovreas L."/>
            <person name="Rohde M."/>
            <person name="Galperin M.Y."/>
            <person name="Jogler C."/>
        </authorList>
    </citation>
    <scope>NUCLEOTIDE SEQUENCE [LARGE SCALE GENOMIC DNA]</scope>
    <source>
        <strain evidence="2 3">Pla111</strain>
    </source>
</reference>
<dbReference type="RefSeq" id="WP_146572680.1">
    <property type="nucleotide sequence ID" value="NZ_SJPH01000002.1"/>
</dbReference>
<sequence precursor="true">MSALLIATDLMSVSAASGAAQRAGTELRTVGPTAIEKTLTSAAEARQIGLIVIDLTAPIADVAALVVWLRSAAPAAQIIAFGPHVQEQRLAAAESAGCDRVISRGQWHKQAEQLLRDYAV</sequence>
<evidence type="ECO:0000313" key="2">
    <source>
        <dbReference type="EMBL" id="TWT47811.1"/>
    </source>
</evidence>
<organism evidence="2 3">
    <name type="scientific">Botrimarina hoheduenensis</name>
    <dbReference type="NCBI Taxonomy" id="2528000"/>
    <lineage>
        <taxon>Bacteria</taxon>
        <taxon>Pseudomonadati</taxon>
        <taxon>Planctomycetota</taxon>
        <taxon>Planctomycetia</taxon>
        <taxon>Pirellulales</taxon>
        <taxon>Lacipirellulaceae</taxon>
        <taxon>Botrimarina</taxon>
    </lineage>
</organism>
<keyword evidence="3" id="KW-1185">Reference proteome</keyword>
<dbReference type="InterPro" id="IPR011006">
    <property type="entry name" value="CheY-like_superfamily"/>
</dbReference>
<keyword evidence="1" id="KW-0732">Signal</keyword>
<evidence type="ECO:0008006" key="4">
    <source>
        <dbReference type="Google" id="ProtNLM"/>
    </source>
</evidence>
<dbReference type="Proteomes" id="UP000318995">
    <property type="component" value="Unassembled WGS sequence"/>
</dbReference>
<proteinExistence type="predicted"/>
<dbReference type="Gene3D" id="3.40.50.2300">
    <property type="match status" value="1"/>
</dbReference>
<dbReference type="OrthoDB" id="291953at2"/>
<comment type="caution">
    <text evidence="2">The sequence shown here is derived from an EMBL/GenBank/DDBJ whole genome shotgun (WGS) entry which is preliminary data.</text>
</comment>
<dbReference type="SUPFAM" id="SSF52172">
    <property type="entry name" value="CheY-like"/>
    <property type="match status" value="1"/>
</dbReference>